<reference evidence="2" key="2">
    <citation type="submission" date="2020-05" db="UniProtKB">
        <authorList>
            <consortium name="EnsemblMetazoa"/>
        </authorList>
    </citation>
    <scope>IDENTIFICATION</scope>
    <source>
        <strain evidence="2">wikel</strain>
    </source>
</reference>
<evidence type="ECO:0000313" key="1">
    <source>
        <dbReference type="EMBL" id="EEC05913.1"/>
    </source>
</evidence>
<evidence type="ECO:0008006" key="4">
    <source>
        <dbReference type="Google" id="ProtNLM"/>
    </source>
</evidence>
<sequence>PDPTSRLHALQRYRKKKSDKRLKGKLNLATARTKKYTLELSRQRWKSHCDSFNDKTSLKKVRKTYQSMMGKAKALCTRSNVALRLGVSEETPRNLAVDSFFLQLAAPPAEFIYEPEGEVHNLGENQPFSIGELQAALRSAKCNTAPGHDRISISTLRSLIEKALQEQLDWINIISEEGSIPKKWKTSTVLTIPKPGNRPDNINKLHLISITMQ</sequence>
<dbReference type="VEuPathDB" id="VectorBase:ISCW003769"/>
<feature type="non-terminal residue" evidence="1">
    <location>
        <position position="213"/>
    </location>
</feature>
<accession>B7PH41</accession>
<dbReference type="HOGENOM" id="CLU_1297236_0_0_1"/>
<reference evidence="1 3" key="1">
    <citation type="submission" date="2008-03" db="EMBL/GenBank/DDBJ databases">
        <title>Annotation of Ixodes scapularis.</title>
        <authorList>
            <consortium name="Ixodes scapularis Genome Project Consortium"/>
            <person name="Caler E."/>
            <person name="Hannick L.I."/>
            <person name="Bidwell S."/>
            <person name="Joardar V."/>
            <person name="Thiagarajan M."/>
            <person name="Amedeo P."/>
            <person name="Galinsky K.J."/>
            <person name="Schobel S."/>
            <person name="Inman J."/>
            <person name="Hostetler J."/>
            <person name="Miller J."/>
            <person name="Hammond M."/>
            <person name="Megy K."/>
            <person name="Lawson D."/>
            <person name="Kodira C."/>
            <person name="Sutton G."/>
            <person name="Meyer J."/>
            <person name="Hill C.A."/>
            <person name="Birren B."/>
            <person name="Nene V."/>
            <person name="Collins F."/>
            <person name="Alarcon-Chaidez F."/>
            <person name="Wikel S."/>
            <person name="Strausberg R."/>
        </authorList>
    </citation>
    <scope>NUCLEOTIDE SEQUENCE [LARGE SCALE GENOMIC DNA]</scope>
    <source>
        <strain evidence="3">Wikel</strain>
        <strain evidence="1">Wikel colony</strain>
    </source>
</reference>
<dbReference type="OrthoDB" id="6769082at2759"/>
<dbReference type="EnsemblMetazoa" id="ISCW003769-RA">
    <property type="protein sequence ID" value="ISCW003769-PA"/>
    <property type="gene ID" value="ISCW003769"/>
</dbReference>
<feature type="non-terminal residue" evidence="1">
    <location>
        <position position="1"/>
    </location>
</feature>
<dbReference type="PaxDb" id="6945-B7PH41"/>
<dbReference type="VEuPathDB" id="VectorBase:ISCP_024988"/>
<keyword evidence="3" id="KW-1185">Reference proteome</keyword>
<dbReference type="EMBL" id="ABJB010993260">
    <property type="status" value="NOT_ANNOTATED_CDS"/>
    <property type="molecule type" value="Genomic_DNA"/>
</dbReference>
<name>B7PH41_IXOSC</name>
<dbReference type="InParanoid" id="B7PH41"/>
<dbReference type="AlphaFoldDB" id="B7PH41"/>
<organism>
    <name type="scientific">Ixodes scapularis</name>
    <name type="common">Black-legged tick</name>
    <name type="synonym">Deer tick</name>
    <dbReference type="NCBI Taxonomy" id="6945"/>
    <lineage>
        <taxon>Eukaryota</taxon>
        <taxon>Metazoa</taxon>
        <taxon>Ecdysozoa</taxon>
        <taxon>Arthropoda</taxon>
        <taxon>Chelicerata</taxon>
        <taxon>Arachnida</taxon>
        <taxon>Acari</taxon>
        <taxon>Parasitiformes</taxon>
        <taxon>Ixodida</taxon>
        <taxon>Ixodoidea</taxon>
        <taxon>Ixodidae</taxon>
        <taxon>Ixodinae</taxon>
        <taxon>Ixodes</taxon>
    </lineage>
</organism>
<dbReference type="PANTHER" id="PTHR19446">
    <property type="entry name" value="REVERSE TRANSCRIPTASES"/>
    <property type="match status" value="1"/>
</dbReference>
<gene>
    <name evidence="1" type="ORF">IscW_ISCW003769</name>
</gene>
<proteinExistence type="predicted"/>
<evidence type="ECO:0000313" key="3">
    <source>
        <dbReference type="Proteomes" id="UP000001555"/>
    </source>
</evidence>
<evidence type="ECO:0000313" key="2">
    <source>
        <dbReference type="EnsemblMetazoa" id="ISCW003769-PA"/>
    </source>
</evidence>
<dbReference type="EMBL" id="DS710996">
    <property type="protein sequence ID" value="EEC05913.1"/>
    <property type="molecule type" value="Genomic_DNA"/>
</dbReference>
<protein>
    <recommendedName>
        <fullName evidence="4">Tick transposon</fullName>
    </recommendedName>
</protein>
<dbReference type="Proteomes" id="UP000001555">
    <property type="component" value="Unassembled WGS sequence"/>
</dbReference>